<dbReference type="CDD" id="cd06170">
    <property type="entry name" value="LuxR_C_like"/>
    <property type="match status" value="1"/>
</dbReference>
<dbReference type="GO" id="GO:0006355">
    <property type="term" value="P:regulation of DNA-templated transcription"/>
    <property type="evidence" value="ECO:0007669"/>
    <property type="project" value="InterPro"/>
</dbReference>
<keyword evidence="6" id="KW-1185">Reference proteome</keyword>
<dbReference type="RefSeq" id="WP_131452113.1">
    <property type="nucleotide sequence ID" value="NZ_BMJK01000001.1"/>
</dbReference>
<evidence type="ECO:0000256" key="2">
    <source>
        <dbReference type="PROSITE-ProRule" id="PRU00169"/>
    </source>
</evidence>
<dbReference type="SUPFAM" id="SSF46894">
    <property type="entry name" value="C-terminal effector domain of the bipartite response regulators"/>
    <property type="match status" value="1"/>
</dbReference>
<evidence type="ECO:0000313" key="6">
    <source>
        <dbReference type="Proteomes" id="UP000460626"/>
    </source>
</evidence>
<dbReference type="AlphaFoldDB" id="A0A844ZZY2"/>
<feature type="modified residue" description="4-aspartylphosphate" evidence="2">
    <location>
        <position position="51"/>
    </location>
</feature>
<dbReference type="OrthoDB" id="9782655at2"/>
<dbReference type="InterPro" id="IPR001789">
    <property type="entry name" value="Sig_transdc_resp-reg_receiver"/>
</dbReference>
<feature type="domain" description="HTH luxR-type" evidence="3">
    <location>
        <begin position="133"/>
        <end position="198"/>
    </location>
</feature>
<evidence type="ECO:0000259" key="4">
    <source>
        <dbReference type="PROSITE" id="PS50110"/>
    </source>
</evidence>
<dbReference type="Gene3D" id="3.40.50.2300">
    <property type="match status" value="1"/>
</dbReference>
<dbReference type="Pfam" id="PF00196">
    <property type="entry name" value="GerE"/>
    <property type="match status" value="1"/>
</dbReference>
<dbReference type="InterPro" id="IPR011006">
    <property type="entry name" value="CheY-like_superfamily"/>
</dbReference>
<reference evidence="5 6" key="1">
    <citation type="submission" date="2019-12" db="EMBL/GenBank/DDBJ databases">
        <title>Genomic-based taxomic classification of the family Erythrobacteraceae.</title>
        <authorList>
            <person name="Xu L."/>
        </authorList>
    </citation>
    <scope>NUCLEOTIDE SEQUENCE [LARGE SCALE GENOMIC DNA]</scope>
    <source>
        <strain evidence="5 6">RC4-10-4</strain>
    </source>
</reference>
<feature type="domain" description="Response regulatory" evidence="4">
    <location>
        <begin position="2"/>
        <end position="117"/>
    </location>
</feature>
<dbReference type="InterPro" id="IPR016032">
    <property type="entry name" value="Sig_transdc_resp-reg_C-effctor"/>
</dbReference>
<dbReference type="InterPro" id="IPR036388">
    <property type="entry name" value="WH-like_DNA-bd_sf"/>
</dbReference>
<dbReference type="PRINTS" id="PR00038">
    <property type="entry name" value="HTHLUXR"/>
</dbReference>
<evidence type="ECO:0000259" key="3">
    <source>
        <dbReference type="PROSITE" id="PS50043"/>
    </source>
</evidence>
<dbReference type="Gene3D" id="1.10.10.10">
    <property type="entry name" value="Winged helix-like DNA-binding domain superfamily/Winged helix DNA-binding domain"/>
    <property type="match status" value="1"/>
</dbReference>
<dbReference type="SMART" id="SM00421">
    <property type="entry name" value="HTH_LUXR"/>
    <property type="match status" value="1"/>
</dbReference>
<proteinExistence type="predicted"/>
<dbReference type="Proteomes" id="UP000460626">
    <property type="component" value="Unassembled WGS sequence"/>
</dbReference>
<dbReference type="PROSITE" id="PS50043">
    <property type="entry name" value="HTH_LUXR_2"/>
    <property type="match status" value="1"/>
</dbReference>
<dbReference type="EMBL" id="WTYH01000001">
    <property type="protein sequence ID" value="MXO92772.1"/>
    <property type="molecule type" value="Genomic_DNA"/>
</dbReference>
<dbReference type="InterPro" id="IPR000792">
    <property type="entry name" value="Tscrpt_reg_LuxR_C"/>
</dbReference>
<comment type="caution">
    <text evidence="5">The sequence shown here is derived from an EMBL/GenBank/DDBJ whole genome shotgun (WGS) entry which is preliminary data.</text>
</comment>
<sequence length="200" mass="22140">MHIYVVEYDEEDRERVLQIVSSRRSERRIFDNGTSFLAVCAKLPAGIVIIDICLPDLDGLELQRQIKRDCNVSHKVIMVAGDCDISDAVASMREGAIDFLEKPIRRAELLDAVVRAELALCEEQHAAWVSGEHNRVLKGLTDREIDVLKASAQGQSSKEVAHTLGLSVRTVEMHRSNIIKKLGVINFASALVLYASTGTS</sequence>
<dbReference type="PANTHER" id="PTHR43214:SF44">
    <property type="entry name" value="TWO-COMPONENT RESPONSE REGULATOR"/>
    <property type="match status" value="1"/>
</dbReference>
<dbReference type="InterPro" id="IPR039420">
    <property type="entry name" value="WalR-like"/>
</dbReference>
<protein>
    <submittedName>
        <fullName evidence="5">Response regulator</fullName>
    </submittedName>
</protein>
<accession>A0A844ZZY2</accession>
<dbReference type="PROSITE" id="PS00622">
    <property type="entry name" value="HTH_LUXR_1"/>
    <property type="match status" value="1"/>
</dbReference>
<organism evidence="5 6">
    <name type="scientific">Aurantiacibacter arachoides</name>
    <dbReference type="NCBI Taxonomy" id="1850444"/>
    <lineage>
        <taxon>Bacteria</taxon>
        <taxon>Pseudomonadati</taxon>
        <taxon>Pseudomonadota</taxon>
        <taxon>Alphaproteobacteria</taxon>
        <taxon>Sphingomonadales</taxon>
        <taxon>Erythrobacteraceae</taxon>
        <taxon>Aurantiacibacter</taxon>
    </lineage>
</organism>
<dbReference type="PANTHER" id="PTHR43214">
    <property type="entry name" value="TWO-COMPONENT RESPONSE REGULATOR"/>
    <property type="match status" value="1"/>
</dbReference>
<dbReference type="Pfam" id="PF00072">
    <property type="entry name" value="Response_reg"/>
    <property type="match status" value="1"/>
</dbReference>
<dbReference type="PROSITE" id="PS50110">
    <property type="entry name" value="RESPONSE_REGULATORY"/>
    <property type="match status" value="1"/>
</dbReference>
<dbReference type="GO" id="GO:0000160">
    <property type="term" value="P:phosphorelay signal transduction system"/>
    <property type="evidence" value="ECO:0007669"/>
    <property type="project" value="InterPro"/>
</dbReference>
<gene>
    <name evidence="5" type="ORF">GRI62_04005</name>
</gene>
<name>A0A844ZZY2_9SPHN</name>
<keyword evidence="2" id="KW-0597">Phosphoprotein</keyword>
<dbReference type="SUPFAM" id="SSF52172">
    <property type="entry name" value="CheY-like"/>
    <property type="match status" value="1"/>
</dbReference>
<keyword evidence="1" id="KW-0238">DNA-binding</keyword>
<dbReference type="SMART" id="SM00448">
    <property type="entry name" value="REC"/>
    <property type="match status" value="1"/>
</dbReference>
<evidence type="ECO:0000313" key="5">
    <source>
        <dbReference type="EMBL" id="MXO92772.1"/>
    </source>
</evidence>
<evidence type="ECO:0000256" key="1">
    <source>
        <dbReference type="ARBA" id="ARBA00023125"/>
    </source>
</evidence>
<dbReference type="GO" id="GO:0003677">
    <property type="term" value="F:DNA binding"/>
    <property type="evidence" value="ECO:0007669"/>
    <property type="project" value="UniProtKB-KW"/>
</dbReference>